<keyword evidence="5" id="KW-0472">Membrane</keyword>
<keyword evidence="10" id="KW-1185">Reference proteome</keyword>
<reference evidence="7 10" key="2">
    <citation type="submission" date="2024-10" db="EMBL/GenBank/DDBJ databases">
        <authorList>
            <person name="Sang B.-I."/>
            <person name="Prabhaharan D."/>
        </authorList>
    </citation>
    <scope>NUCLEOTIDE SEQUENCE [LARGE SCALE GENOMIC DNA]</scope>
    <source>
        <strain evidence="7 10">MH</strain>
    </source>
</reference>
<dbReference type="EMBL" id="JBIEKR010000005">
    <property type="protein sequence ID" value="MFG6273017.1"/>
    <property type="molecule type" value="Genomic_DNA"/>
</dbReference>
<comment type="subcellular location">
    <subcellularLocation>
        <location evidence="1">Cell inner membrane</location>
    </subcellularLocation>
</comment>
<evidence type="ECO:0000313" key="8">
    <source>
        <dbReference type="EMBL" id="NME28438.1"/>
    </source>
</evidence>
<dbReference type="EMBL" id="JABAFG010000010">
    <property type="protein sequence ID" value="NME28438.1"/>
    <property type="molecule type" value="Genomic_DNA"/>
</dbReference>
<gene>
    <name evidence="7" type="ORF">ACGTZG_07425</name>
    <name evidence="8" type="ORF">HF872_07345</name>
</gene>
<dbReference type="Proteomes" id="UP001605989">
    <property type="component" value="Unassembled WGS sequence"/>
</dbReference>
<evidence type="ECO:0000313" key="9">
    <source>
        <dbReference type="Proteomes" id="UP000591071"/>
    </source>
</evidence>
<dbReference type="InterPro" id="IPR004960">
    <property type="entry name" value="LipA_acyltrans"/>
</dbReference>
<evidence type="ECO:0000256" key="4">
    <source>
        <dbReference type="ARBA" id="ARBA00022679"/>
    </source>
</evidence>
<dbReference type="Pfam" id="PF03279">
    <property type="entry name" value="Lip_A_acyltrans"/>
    <property type="match status" value="1"/>
</dbReference>
<keyword evidence="3" id="KW-0997">Cell inner membrane</keyword>
<comment type="caution">
    <text evidence="8">The sequence shown here is derived from an EMBL/GenBank/DDBJ whole genome shotgun (WGS) entry which is preliminary data.</text>
</comment>
<protein>
    <submittedName>
        <fullName evidence="8">Lysophospholipid acyltransferase family protein</fullName>
    </submittedName>
</protein>
<dbReference type="RefSeq" id="WP_072235730.1">
    <property type="nucleotide sequence ID" value="NZ_CP011940.1"/>
</dbReference>
<dbReference type="PANTHER" id="PTHR30606:SF10">
    <property type="entry name" value="PHOSPHATIDYLINOSITOL MANNOSIDE ACYLTRANSFERASE"/>
    <property type="match status" value="1"/>
</dbReference>
<dbReference type="AlphaFoldDB" id="A0A848BUH1"/>
<evidence type="ECO:0000256" key="2">
    <source>
        <dbReference type="ARBA" id="ARBA00022475"/>
    </source>
</evidence>
<keyword evidence="4 8" id="KW-0808">Transferase</keyword>
<evidence type="ECO:0000256" key="6">
    <source>
        <dbReference type="ARBA" id="ARBA00023315"/>
    </source>
</evidence>
<name>A0A848BUH1_9FIRM</name>
<dbReference type="Proteomes" id="UP000591071">
    <property type="component" value="Unassembled WGS sequence"/>
</dbReference>
<dbReference type="GO" id="GO:0009247">
    <property type="term" value="P:glycolipid biosynthetic process"/>
    <property type="evidence" value="ECO:0007669"/>
    <property type="project" value="UniProtKB-ARBA"/>
</dbReference>
<sequence length="313" mass="35525">MFSEWQYYVMRAIGRGIRHLSYPTVISLGRRLGPLVSRIMKKQYDRAIFQAVRGLECSEEEARRIVDELFCNLGQSALEILYTPNLNPGNISEYVTLDHPERLDEAMKEDKGVIILTGHIGNWEWLGALAMYGYPASTIVKNQANSSITRLLNENREGMGLEVFARGGNEMIIAARALKRKKLLGFLADQDGGFHGVPQPFLGKMSSTPKGPAMFAQKFHSPIVPVFTIHDENHRTHLAIGEIMHFEDTGNKEEDIASMTRKMAVLTEKFIKEHPTEWLWFQHRWSTEPEDIIALQKEGAVKDSEHTAETDTK</sequence>
<dbReference type="GO" id="GO:0016746">
    <property type="term" value="F:acyltransferase activity"/>
    <property type="evidence" value="ECO:0007669"/>
    <property type="project" value="UniProtKB-KW"/>
</dbReference>
<reference evidence="8 9" key="1">
    <citation type="submission" date="2020-04" db="EMBL/GenBank/DDBJ databases">
        <authorList>
            <person name="Hitch T.C.A."/>
            <person name="Wylensek D."/>
            <person name="Clavel T."/>
        </authorList>
    </citation>
    <scope>NUCLEOTIDE SEQUENCE [LARGE SCALE GENOMIC DNA]</scope>
    <source>
        <strain evidence="8 9">Oil-RF-744-FAT-WT-6-1</strain>
    </source>
</reference>
<dbReference type="CDD" id="cd07984">
    <property type="entry name" value="LPLAT_LABLAT-like"/>
    <property type="match status" value="1"/>
</dbReference>
<evidence type="ECO:0000313" key="10">
    <source>
        <dbReference type="Proteomes" id="UP001605989"/>
    </source>
</evidence>
<dbReference type="GO" id="GO:0005886">
    <property type="term" value="C:plasma membrane"/>
    <property type="evidence" value="ECO:0007669"/>
    <property type="project" value="UniProtKB-SubCell"/>
</dbReference>
<keyword evidence="6 8" id="KW-0012">Acyltransferase</keyword>
<evidence type="ECO:0000256" key="5">
    <source>
        <dbReference type="ARBA" id="ARBA00023136"/>
    </source>
</evidence>
<keyword evidence="2" id="KW-1003">Cell membrane</keyword>
<accession>A0A848BUH1</accession>
<dbReference type="OrthoDB" id="9801955at2"/>
<evidence type="ECO:0000313" key="7">
    <source>
        <dbReference type="EMBL" id="MFG6273017.1"/>
    </source>
</evidence>
<evidence type="ECO:0000256" key="3">
    <source>
        <dbReference type="ARBA" id="ARBA00022519"/>
    </source>
</evidence>
<proteinExistence type="predicted"/>
<organism evidence="8 9">
    <name type="scientific">Megasphaera hexanoica</name>
    <dbReference type="NCBI Taxonomy" id="1675036"/>
    <lineage>
        <taxon>Bacteria</taxon>
        <taxon>Bacillati</taxon>
        <taxon>Bacillota</taxon>
        <taxon>Negativicutes</taxon>
        <taxon>Veillonellales</taxon>
        <taxon>Veillonellaceae</taxon>
        <taxon>Megasphaera</taxon>
    </lineage>
</organism>
<dbReference type="PANTHER" id="PTHR30606">
    <property type="entry name" value="LIPID A BIOSYNTHESIS LAUROYL ACYLTRANSFERASE"/>
    <property type="match status" value="1"/>
</dbReference>
<evidence type="ECO:0000256" key="1">
    <source>
        <dbReference type="ARBA" id="ARBA00004533"/>
    </source>
</evidence>